<dbReference type="PANTHER" id="PTHR13068">
    <property type="entry name" value="CGI-12 PROTEIN-RELATED"/>
    <property type="match status" value="1"/>
</dbReference>
<keyword evidence="3" id="KW-0809">Transit peptide</keyword>
<dbReference type="Gene3D" id="1.25.70.10">
    <property type="entry name" value="Transcription termination factor 3, mitochondrial"/>
    <property type="match status" value="2"/>
</dbReference>
<comment type="similarity">
    <text evidence="1">Belongs to the mTERF family.</text>
</comment>
<dbReference type="GO" id="GO:0006353">
    <property type="term" value="P:DNA-templated transcription termination"/>
    <property type="evidence" value="ECO:0007669"/>
    <property type="project" value="UniProtKB-KW"/>
</dbReference>
<dbReference type="PANTHER" id="PTHR13068:SF208">
    <property type="entry name" value="TRANSCRIPTION REGULATOR MTERF FAMILY"/>
    <property type="match status" value="1"/>
</dbReference>
<dbReference type="AlphaFoldDB" id="A0A5N6M3C2"/>
<dbReference type="Pfam" id="PF02536">
    <property type="entry name" value="mTERF"/>
    <property type="match status" value="1"/>
</dbReference>
<name>A0A5N6M3C2_9ASTR</name>
<sequence>MLFNFICRNASTNARPYIKLELQCHGLLLSSSHQSFQFATANRHSFTVNYLINSCGISPESAILASGHLNLSKSPKTANSVLSFLNRQGFTKSQVSKVISSHPKILLCDLKKTLLPNFQILKSIGFSNADLATIVISRPKSVLQEEFQGKALLSINYLRTVLGSDDKVINAIKRFPQALTYDLQVYAKENIRMLLELGVPESRIKAMLAQQPRTFLTSADSFRKVVMDVKEMGFDPSKSRFLWAIHAFRAMSKLTWNKKVEVYKKWGWTEDEILMAFERNPGCMMASTDKITRILDFLVNTMGWERSYIIQSPIVLCYSIEKRIIPRCLVYKYLAEKGLTDEKDNICATQSHWLMYSETSFLKWVVNRYVKEAPGLLTLYQKHLKGANGSTSSAKPKRNVI</sequence>
<dbReference type="GO" id="GO:0003676">
    <property type="term" value="F:nucleic acid binding"/>
    <property type="evidence" value="ECO:0007669"/>
    <property type="project" value="InterPro"/>
</dbReference>
<evidence type="ECO:0000256" key="2">
    <source>
        <dbReference type="ARBA" id="ARBA00022472"/>
    </source>
</evidence>
<gene>
    <name evidence="4" type="ORF">E3N88_36247</name>
</gene>
<comment type="caution">
    <text evidence="4">The sequence shown here is derived from an EMBL/GenBank/DDBJ whole genome shotgun (WGS) entry which is preliminary data.</text>
</comment>
<accession>A0A5N6M3C2</accession>
<dbReference type="OrthoDB" id="637682at2759"/>
<dbReference type="Proteomes" id="UP000326396">
    <property type="component" value="Linkage Group LG7"/>
</dbReference>
<dbReference type="InterPro" id="IPR038538">
    <property type="entry name" value="MTERF_sf"/>
</dbReference>
<evidence type="ECO:0000313" key="4">
    <source>
        <dbReference type="EMBL" id="KAD3068367.1"/>
    </source>
</evidence>
<evidence type="ECO:0000313" key="5">
    <source>
        <dbReference type="Proteomes" id="UP000326396"/>
    </source>
</evidence>
<protein>
    <submittedName>
        <fullName evidence="4">Uncharacterized protein</fullName>
    </submittedName>
</protein>
<keyword evidence="2" id="KW-0805">Transcription regulation</keyword>
<proteinExistence type="inferred from homology"/>
<dbReference type="InterPro" id="IPR003690">
    <property type="entry name" value="MTERF"/>
</dbReference>
<evidence type="ECO:0000256" key="1">
    <source>
        <dbReference type="ARBA" id="ARBA00007692"/>
    </source>
</evidence>
<organism evidence="4 5">
    <name type="scientific">Mikania micrantha</name>
    <name type="common">bitter vine</name>
    <dbReference type="NCBI Taxonomy" id="192012"/>
    <lineage>
        <taxon>Eukaryota</taxon>
        <taxon>Viridiplantae</taxon>
        <taxon>Streptophyta</taxon>
        <taxon>Embryophyta</taxon>
        <taxon>Tracheophyta</taxon>
        <taxon>Spermatophyta</taxon>
        <taxon>Magnoliopsida</taxon>
        <taxon>eudicotyledons</taxon>
        <taxon>Gunneridae</taxon>
        <taxon>Pentapetalae</taxon>
        <taxon>asterids</taxon>
        <taxon>campanulids</taxon>
        <taxon>Asterales</taxon>
        <taxon>Asteraceae</taxon>
        <taxon>Asteroideae</taxon>
        <taxon>Heliantheae alliance</taxon>
        <taxon>Eupatorieae</taxon>
        <taxon>Mikania</taxon>
    </lineage>
</organism>
<reference evidence="4 5" key="1">
    <citation type="submission" date="2019-05" db="EMBL/GenBank/DDBJ databases">
        <title>Mikania micrantha, genome provides insights into the molecular mechanism of rapid growth.</title>
        <authorList>
            <person name="Liu B."/>
        </authorList>
    </citation>
    <scope>NUCLEOTIDE SEQUENCE [LARGE SCALE GENOMIC DNA]</scope>
    <source>
        <strain evidence="4">NLD-2019</strain>
        <tissue evidence="4">Leaf</tissue>
    </source>
</reference>
<keyword evidence="2" id="KW-0806">Transcription termination</keyword>
<dbReference type="SMART" id="SM00733">
    <property type="entry name" value="Mterf"/>
    <property type="match status" value="6"/>
</dbReference>
<keyword evidence="5" id="KW-1185">Reference proteome</keyword>
<dbReference type="EMBL" id="SZYD01000017">
    <property type="protein sequence ID" value="KAD3068367.1"/>
    <property type="molecule type" value="Genomic_DNA"/>
</dbReference>
<evidence type="ECO:0000256" key="3">
    <source>
        <dbReference type="ARBA" id="ARBA00022946"/>
    </source>
</evidence>
<dbReference type="FunFam" id="1.25.70.10:FF:000001">
    <property type="entry name" value="Mitochondrial transcription termination factor-like"/>
    <property type="match status" value="1"/>
</dbReference>
<keyword evidence="2" id="KW-0804">Transcription</keyword>